<sequence length="298" mass="34300">MAVTCDNLPPFLEDGHYICSGQSQHQQSDTPKWQVGDIAFLKPYEQFTESEHKESSRVHSKATNHPVIILDRSSDLQRYTVTTVSAYSSSVNNNYLPPWAQICHRTKDIDSFRAFYGSEKPNGNSRHLHLAGGKMWPKSRTSWVYIHHWSVVPGSALIKYDKPRCQLRMAPESLQDLLVDIKMKSPGYQSRWTASKPIRMCFISTEKKVKMDRSWWRDVKEYSPKLSRYELGFANSVDRNRRLLSGDMDQRFNTIGSKYPRSVLAPKSPNTAAKRQAYGNPFSLLADYNQECPVYLQP</sequence>
<reference evidence="1 2" key="1">
    <citation type="submission" date="2023-10" db="EMBL/GenBank/DDBJ databases">
        <title>Draft genome sequence of Xylaria bambusicola isolate GMP-LS, the root and basal stem rot pathogen of sugarcane in Indonesia.</title>
        <authorList>
            <person name="Selvaraj P."/>
            <person name="Muralishankar V."/>
            <person name="Muruganantham S."/>
            <person name="Sp S."/>
            <person name="Haryani S."/>
            <person name="Lau K.J.X."/>
            <person name="Naqvi N.I."/>
        </authorList>
    </citation>
    <scope>NUCLEOTIDE SEQUENCE [LARGE SCALE GENOMIC DNA]</scope>
    <source>
        <strain evidence="1">GMP-LS</strain>
    </source>
</reference>
<gene>
    <name evidence="1" type="ORF">RRF57_001852</name>
</gene>
<proteinExistence type="predicted"/>
<evidence type="ECO:0000313" key="1">
    <source>
        <dbReference type="EMBL" id="KAK5626137.1"/>
    </source>
</evidence>
<keyword evidence="2" id="KW-1185">Reference proteome</keyword>
<dbReference type="Proteomes" id="UP001305414">
    <property type="component" value="Unassembled WGS sequence"/>
</dbReference>
<organism evidence="1 2">
    <name type="scientific">Xylaria bambusicola</name>
    <dbReference type="NCBI Taxonomy" id="326684"/>
    <lineage>
        <taxon>Eukaryota</taxon>
        <taxon>Fungi</taxon>
        <taxon>Dikarya</taxon>
        <taxon>Ascomycota</taxon>
        <taxon>Pezizomycotina</taxon>
        <taxon>Sordariomycetes</taxon>
        <taxon>Xylariomycetidae</taxon>
        <taxon>Xylariales</taxon>
        <taxon>Xylariaceae</taxon>
        <taxon>Xylaria</taxon>
    </lineage>
</organism>
<accession>A0AAN7Z1Y0</accession>
<name>A0AAN7Z1Y0_9PEZI</name>
<dbReference type="AlphaFoldDB" id="A0AAN7Z1Y0"/>
<dbReference type="EMBL" id="JAWHQM010000003">
    <property type="protein sequence ID" value="KAK5626137.1"/>
    <property type="molecule type" value="Genomic_DNA"/>
</dbReference>
<comment type="caution">
    <text evidence="1">The sequence shown here is derived from an EMBL/GenBank/DDBJ whole genome shotgun (WGS) entry which is preliminary data.</text>
</comment>
<protein>
    <submittedName>
        <fullName evidence="1">Uncharacterized protein</fullName>
    </submittedName>
</protein>
<evidence type="ECO:0000313" key="2">
    <source>
        <dbReference type="Proteomes" id="UP001305414"/>
    </source>
</evidence>